<evidence type="ECO:0000313" key="9">
    <source>
        <dbReference type="Proteomes" id="UP000243723"/>
    </source>
</evidence>
<dbReference type="STRING" id="40998.A0A2P7YE93"/>
<dbReference type="GO" id="GO:0006325">
    <property type="term" value="P:chromatin organization"/>
    <property type="evidence" value="ECO:0007669"/>
    <property type="project" value="UniProtKB-KW"/>
</dbReference>
<proteinExistence type="predicted"/>
<dbReference type="PROSITE" id="PS51011">
    <property type="entry name" value="ARID"/>
    <property type="match status" value="1"/>
</dbReference>
<dbReference type="OrthoDB" id="338531at2759"/>
<feature type="compositionally biased region" description="Basic and acidic residues" evidence="5">
    <location>
        <begin position="167"/>
        <end position="176"/>
    </location>
</feature>
<keyword evidence="2" id="KW-0805">Transcription regulation</keyword>
<dbReference type="PANTHER" id="PTHR22970:SF14">
    <property type="entry name" value="AT-RICH INTERACTIVE DOMAIN-CONTAINING PROTEIN 2"/>
    <property type="match status" value="1"/>
</dbReference>
<feature type="region of interest" description="Disordered" evidence="5">
    <location>
        <begin position="816"/>
        <end position="839"/>
    </location>
</feature>
<dbReference type="AlphaFoldDB" id="A0A2P7YE93"/>
<dbReference type="FunFam" id="1.10.150.60:FF:000021">
    <property type="entry name" value="Chromatin structure-remodeling complex subunit rsc9"/>
    <property type="match status" value="1"/>
</dbReference>
<dbReference type="SMART" id="SM01014">
    <property type="entry name" value="ARID"/>
    <property type="match status" value="1"/>
</dbReference>
<dbReference type="GO" id="GO:0016586">
    <property type="term" value="C:RSC-type complex"/>
    <property type="evidence" value="ECO:0007669"/>
    <property type="project" value="TreeGrafter"/>
</dbReference>
<accession>A0A2P7YE93</accession>
<evidence type="ECO:0000256" key="2">
    <source>
        <dbReference type="ARBA" id="ARBA00023015"/>
    </source>
</evidence>
<keyword evidence="1" id="KW-0156">Chromatin regulator</keyword>
<dbReference type="InterPro" id="IPR003150">
    <property type="entry name" value="DNA-bd_RFX"/>
</dbReference>
<evidence type="ECO:0000313" key="8">
    <source>
        <dbReference type="EMBL" id="PSK34285.1"/>
    </source>
</evidence>
<keyword evidence="9" id="KW-1185">Reference proteome</keyword>
<dbReference type="PROSITE" id="PS51526">
    <property type="entry name" value="RFX_DBD"/>
    <property type="match status" value="1"/>
</dbReference>
<feature type="domain" description="ARID" evidence="6">
    <location>
        <begin position="20"/>
        <end position="117"/>
    </location>
</feature>
<dbReference type="Proteomes" id="UP000243723">
    <property type="component" value="Unassembled WGS sequence"/>
</dbReference>
<dbReference type="EMBL" id="NHZQ01000447">
    <property type="protein sequence ID" value="PSK34285.1"/>
    <property type="molecule type" value="Genomic_DNA"/>
</dbReference>
<feature type="compositionally biased region" description="Basic and acidic residues" evidence="5">
    <location>
        <begin position="141"/>
        <end position="159"/>
    </location>
</feature>
<evidence type="ECO:0000259" key="6">
    <source>
        <dbReference type="PROSITE" id="PS51011"/>
    </source>
</evidence>
<evidence type="ECO:0000256" key="3">
    <source>
        <dbReference type="ARBA" id="ARBA00023163"/>
    </source>
</evidence>
<feature type="compositionally biased region" description="Basic and acidic residues" evidence="5">
    <location>
        <begin position="816"/>
        <end position="834"/>
    </location>
</feature>
<dbReference type="PANTHER" id="PTHR22970">
    <property type="entry name" value="AT-RICH INTERACTIVE DOMAIN-CONTAINING PROTEIN 2"/>
    <property type="match status" value="1"/>
</dbReference>
<protein>
    <submittedName>
        <fullName evidence="8">Chromatin structure-remodeling complex subunit rsc9</fullName>
    </submittedName>
</protein>
<evidence type="ECO:0000259" key="7">
    <source>
        <dbReference type="PROSITE" id="PS51526"/>
    </source>
</evidence>
<name>A0A2P7YE93_9PEZI</name>
<dbReference type="InterPro" id="IPR001606">
    <property type="entry name" value="ARID_dom"/>
</dbReference>
<reference evidence="8 9" key="1">
    <citation type="submission" date="2017-05" db="EMBL/GenBank/DDBJ databases">
        <title>Draft genome sequence of Elsinoe australis.</title>
        <authorList>
            <person name="Cheng Q."/>
        </authorList>
    </citation>
    <scope>NUCLEOTIDE SEQUENCE [LARGE SCALE GENOMIC DNA]</scope>
    <source>
        <strain evidence="8 9">NL1</strain>
    </source>
</reference>
<dbReference type="InterPro" id="IPR052406">
    <property type="entry name" value="Chromatin_Remodeling_Comp"/>
</dbReference>
<dbReference type="GO" id="GO:0003677">
    <property type="term" value="F:DNA binding"/>
    <property type="evidence" value="ECO:0007669"/>
    <property type="project" value="InterPro"/>
</dbReference>
<dbReference type="InterPro" id="IPR036431">
    <property type="entry name" value="ARID_dom_sf"/>
</dbReference>
<dbReference type="SUPFAM" id="SSF46774">
    <property type="entry name" value="ARID-like"/>
    <property type="match status" value="1"/>
</dbReference>
<comment type="caution">
    <text evidence="8">The sequence shown here is derived from an EMBL/GenBank/DDBJ whole genome shotgun (WGS) entry which is preliminary data.</text>
</comment>
<sequence>MPPKGVKLARFDRESSIEHTPEYDEFIEKLEEYHKNRGTTFEAEPKVGSRHLNLLTIYKRIIDEGGYDLVSDTKQRPLMWRKLAEEFIGKGPHIAAQAFQVKSAYYKNLAAFEISDHWKEDPPPPEILEELTAKGGNIRGRTLENFERRGNRETDKLANGEDGESGDESKSPKADEDAAGLRQAPPQRVLFQPDINSSRQSRSATAQNASPSPGVNALNGMSHPSLYGTNITLANYEPRPQPPLTLKPVTTPANNPEHYSLKRKQLEDAAVPPFIKRFKGVLLPGTGFIGPNIYVRAQLALQSGLPDEERYALHHLVKISHERGDKYRFDQFPSLAEALVNKVLQISGLFYNVDWNIDYSTTAADKNDVLDGIQGTPNILSKLETNISFDLNDSVQSAHYYDELSRITEAALIIRNMVMLDENAHYVARLPLMKDYTSVVLTLNHPSLTELQHYALETFEQLSVYCNVDCKDPLYSALLNQIQGDDRGRIILALRTTARLGMRFRENKRLEDVPPHVLQNVCSWLSLEDEEMRSACLDFLYQFSSIGSNVEILLKTVDIRALTSQLIRLLLFEARETPFVPRRQHQQEEEEVATTLVPRLAPELILSLLRFAEPDRSSKWLRMCFENDPNAEMTQIDLWKSYQGTFLRHNIEHPHLIAGDFIKNVSNTFTGASAQVAGQNKYVIRGIKPRATPIDTHHRELLRCQWHGPKKRDEDQTSSIFAFAQTEECGLFYPDGSSLLQHVLTHHLDVPRKGPTPPAEETLIKKSPLSRLDFDSKVNEDPGRCTWATCKHKVPADVPDKYRWILFGRHIETHIPDQQKAKSHKDVSKEKKNDSTQQWLSTSVDESLRDPCGVPLGAVLCLRNIARGLAKIPEEGKVMEELLGYVQGTVDVAEEDKVVEVELDEDMKKKEGDEEEQVVVQRPDANSRKANLIRGVFGSVKDRLFFVMGHNYVLKEHVGDVLRMMGKAGAC</sequence>
<dbReference type="Gene3D" id="1.10.150.60">
    <property type="entry name" value="ARID DNA-binding domain"/>
    <property type="match status" value="1"/>
</dbReference>
<keyword evidence="3" id="KW-0804">Transcription</keyword>
<dbReference type="InterPro" id="IPR016024">
    <property type="entry name" value="ARM-type_fold"/>
</dbReference>
<feature type="region of interest" description="Disordered" evidence="5">
    <location>
        <begin position="117"/>
        <end position="223"/>
    </location>
</feature>
<dbReference type="SUPFAM" id="SSF48371">
    <property type="entry name" value="ARM repeat"/>
    <property type="match status" value="1"/>
</dbReference>
<dbReference type="GO" id="GO:0006355">
    <property type="term" value="P:regulation of DNA-templated transcription"/>
    <property type="evidence" value="ECO:0007669"/>
    <property type="project" value="InterPro"/>
</dbReference>
<dbReference type="Pfam" id="PF01388">
    <property type="entry name" value="ARID"/>
    <property type="match status" value="1"/>
</dbReference>
<keyword evidence="4" id="KW-0539">Nucleus</keyword>
<gene>
    <name evidence="8" type="ORF">B9Z65_8611</name>
</gene>
<evidence type="ECO:0000256" key="1">
    <source>
        <dbReference type="ARBA" id="ARBA00022853"/>
    </source>
</evidence>
<dbReference type="SMART" id="SM00501">
    <property type="entry name" value="BRIGHT"/>
    <property type="match status" value="1"/>
</dbReference>
<evidence type="ECO:0000256" key="4">
    <source>
        <dbReference type="ARBA" id="ARBA00023242"/>
    </source>
</evidence>
<feature type="domain" description="RFX-type winged-helix" evidence="7">
    <location>
        <begin position="617"/>
        <end position="691"/>
    </location>
</feature>
<organism evidence="8 9">
    <name type="scientific">Elsinoe australis</name>
    <dbReference type="NCBI Taxonomy" id="40998"/>
    <lineage>
        <taxon>Eukaryota</taxon>
        <taxon>Fungi</taxon>
        <taxon>Dikarya</taxon>
        <taxon>Ascomycota</taxon>
        <taxon>Pezizomycotina</taxon>
        <taxon>Dothideomycetes</taxon>
        <taxon>Dothideomycetidae</taxon>
        <taxon>Myriangiales</taxon>
        <taxon>Elsinoaceae</taxon>
        <taxon>Elsinoe</taxon>
    </lineage>
</organism>
<evidence type="ECO:0000256" key="5">
    <source>
        <dbReference type="SAM" id="MobiDB-lite"/>
    </source>
</evidence>
<feature type="compositionally biased region" description="Polar residues" evidence="5">
    <location>
        <begin position="194"/>
        <end position="213"/>
    </location>
</feature>